<sequence length="17" mass="1892">MQKEATSDEAPPPKLHL</sequence>
<dbReference type="EMBL" id="ONZP01000007">
    <property type="protein sequence ID" value="SPJ70347.1"/>
    <property type="molecule type" value="Genomic_DNA"/>
</dbReference>
<name>A0AAE8LXI1_9HYPO</name>
<gene>
    <name evidence="1" type="ORF">FTOL_00075</name>
</gene>
<dbReference type="Proteomes" id="UP001187734">
    <property type="component" value="Unassembled WGS sequence"/>
</dbReference>
<keyword evidence="2" id="KW-1185">Reference proteome</keyword>
<proteinExistence type="predicted"/>
<accession>A0AAE8LXI1</accession>
<evidence type="ECO:0000313" key="2">
    <source>
        <dbReference type="Proteomes" id="UP001187734"/>
    </source>
</evidence>
<protein>
    <submittedName>
        <fullName evidence="1">Uncharacterized protein</fullName>
    </submittedName>
</protein>
<comment type="caution">
    <text evidence="1">The sequence shown here is derived from an EMBL/GenBank/DDBJ whole genome shotgun (WGS) entry which is preliminary data.</text>
</comment>
<dbReference type="AlphaFoldDB" id="A0AAE8LXI1"/>
<evidence type="ECO:0000313" key="1">
    <source>
        <dbReference type="EMBL" id="SPJ70347.1"/>
    </source>
</evidence>
<organism evidence="1 2">
    <name type="scientific">Fusarium torulosum</name>
    <dbReference type="NCBI Taxonomy" id="33205"/>
    <lineage>
        <taxon>Eukaryota</taxon>
        <taxon>Fungi</taxon>
        <taxon>Dikarya</taxon>
        <taxon>Ascomycota</taxon>
        <taxon>Pezizomycotina</taxon>
        <taxon>Sordariomycetes</taxon>
        <taxon>Hypocreomycetidae</taxon>
        <taxon>Hypocreales</taxon>
        <taxon>Nectriaceae</taxon>
        <taxon>Fusarium</taxon>
    </lineage>
</organism>
<reference evidence="1" key="1">
    <citation type="submission" date="2018-03" db="EMBL/GenBank/DDBJ databases">
        <authorList>
            <person name="Guldener U."/>
        </authorList>
    </citation>
    <scope>NUCLEOTIDE SEQUENCE</scope>
</reference>